<keyword evidence="2" id="KW-0472">Membrane</keyword>
<evidence type="ECO:0000259" key="3">
    <source>
        <dbReference type="SMART" id="SM00858"/>
    </source>
</evidence>
<feature type="domain" description="SAF" evidence="3">
    <location>
        <begin position="65"/>
        <end position="127"/>
    </location>
</feature>
<protein>
    <submittedName>
        <fullName evidence="4">SAF domain-containing protein</fullName>
    </submittedName>
</protein>
<evidence type="ECO:0000256" key="1">
    <source>
        <dbReference type="SAM" id="MobiDB-lite"/>
    </source>
</evidence>
<evidence type="ECO:0000313" key="5">
    <source>
        <dbReference type="Proteomes" id="UP001596233"/>
    </source>
</evidence>
<dbReference type="RefSeq" id="WP_379235847.1">
    <property type="nucleotide sequence ID" value="NZ_JBHSTE010000004.1"/>
</dbReference>
<feature type="compositionally biased region" description="Acidic residues" evidence="1">
    <location>
        <begin position="338"/>
        <end position="350"/>
    </location>
</feature>
<reference evidence="5" key="1">
    <citation type="journal article" date="2019" name="Int. J. Syst. Evol. Microbiol.">
        <title>The Global Catalogue of Microorganisms (GCM) 10K type strain sequencing project: providing services to taxonomists for standard genome sequencing and annotation.</title>
        <authorList>
            <consortium name="The Broad Institute Genomics Platform"/>
            <consortium name="The Broad Institute Genome Sequencing Center for Infectious Disease"/>
            <person name="Wu L."/>
            <person name="Ma J."/>
        </authorList>
    </citation>
    <scope>NUCLEOTIDE SEQUENCE [LARGE SCALE GENOMIC DNA]</scope>
    <source>
        <strain evidence="5">PCU 280</strain>
    </source>
</reference>
<dbReference type="Gene3D" id="3.90.1210.10">
    <property type="entry name" value="Antifreeze-like/N-acetylneuraminic acid synthase C-terminal domain"/>
    <property type="match status" value="1"/>
</dbReference>
<comment type="caution">
    <text evidence="4">The sequence shown here is derived from an EMBL/GenBank/DDBJ whole genome shotgun (WGS) entry which is preliminary data.</text>
</comment>
<organism evidence="4 5">
    <name type="scientific">Paenibacillus septentrionalis</name>
    <dbReference type="NCBI Taxonomy" id="429342"/>
    <lineage>
        <taxon>Bacteria</taxon>
        <taxon>Bacillati</taxon>
        <taxon>Bacillota</taxon>
        <taxon>Bacilli</taxon>
        <taxon>Bacillales</taxon>
        <taxon>Paenibacillaceae</taxon>
        <taxon>Paenibacillus</taxon>
    </lineage>
</organism>
<keyword evidence="2" id="KW-1133">Transmembrane helix</keyword>
<feature type="compositionally biased region" description="Polar residues" evidence="1">
    <location>
        <begin position="286"/>
        <end position="337"/>
    </location>
</feature>
<feature type="region of interest" description="Disordered" evidence="1">
    <location>
        <begin position="281"/>
        <end position="366"/>
    </location>
</feature>
<evidence type="ECO:0000313" key="4">
    <source>
        <dbReference type="EMBL" id="MFC6333909.1"/>
    </source>
</evidence>
<dbReference type="SMART" id="SM00858">
    <property type="entry name" value="SAF"/>
    <property type="match status" value="1"/>
</dbReference>
<gene>
    <name evidence="4" type="ORF">ACFP56_14875</name>
</gene>
<accession>A0ABW1V8W3</accession>
<name>A0ABW1V8W3_9BACL</name>
<keyword evidence="5" id="KW-1185">Reference proteome</keyword>
<keyword evidence="2" id="KW-0812">Transmembrane</keyword>
<proteinExistence type="predicted"/>
<dbReference type="CDD" id="cd11614">
    <property type="entry name" value="SAF_CpaB_FlgA_like"/>
    <property type="match status" value="1"/>
</dbReference>
<sequence length="366" mass="41164">MAVRRNKKLLRYTLISGTVVAVFTSSVWFLSYRHYNAKLVEERSQFSIQLMEKNQELEKYQDQSKRGYVLSTVKNAGQMLEESDIKEEILPVFAAPDNLIQSKEDIVGKYLKINASPGTAVTLEMVRDEEILDPSERIEETEYVKLPIKVKKDDVVDIRIVFPNGEDYIVISKKKLIDVDVVNQYSFFHNNEEEALLLQAALVDAYINYAELYMKVYVEPELQERPDPTYIPNSDVLTVIKSNPLIVDQAKWKLANDLRAAMEKRLAAYEDGEMFRIGAQAPAGSGVSNRKTGSTGATMEPSQGPSTSMSPDTNTIITDSESVSTGNETVLQPNWDNFSEDLTYDIDDTSDFSNAPLDEGDLLGGR</sequence>
<feature type="transmembrane region" description="Helical" evidence="2">
    <location>
        <begin position="12"/>
        <end position="30"/>
    </location>
</feature>
<dbReference type="InterPro" id="IPR013974">
    <property type="entry name" value="SAF"/>
</dbReference>
<dbReference type="Proteomes" id="UP001596233">
    <property type="component" value="Unassembled WGS sequence"/>
</dbReference>
<dbReference type="EMBL" id="JBHSTE010000004">
    <property type="protein sequence ID" value="MFC6333909.1"/>
    <property type="molecule type" value="Genomic_DNA"/>
</dbReference>
<evidence type="ECO:0000256" key="2">
    <source>
        <dbReference type="SAM" id="Phobius"/>
    </source>
</evidence>